<evidence type="ECO:0000313" key="3">
    <source>
        <dbReference type="EMBL" id="MFC7344508.1"/>
    </source>
</evidence>
<gene>
    <name evidence="3" type="ORF">ACFQRI_24140</name>
</gene>
<evidence type="ECO:0000256" key="1">
    <source>
        <dbReference type="SAM" id="MobiDB-lite"/>
    </source>
</evidence>
<accession>A0ABW2LPU1</accession>
<dbReference type="EMBL" id="JBHTCJ010000017">
    <property type="protein sequence ID" value="MFC7344508.1"/>
    <property type="molecule type" value="Genomic_DNA"/>
</dbReference>
<dbReference type="InterPro" id="IPR001387">
    <property type="entry name" value="Cro/C1-type_HTH"/>
</dbReference>
<feature type="region of interest" description="Disordered" evidence="1">
    <location>
        <begin position="405"/>
        <end position="439"/>
    </location>
</feature>
<dbReference type="CDD" id="cd00093">
    <property type="entry name" value="HTH_XRE"/>
    <property type="match status" value="1"/>
</dbReference>
<dbReference type="SUPFAM" id="SSF48452">
    <property type="entry name" value="TPR-like"/>
    <property type="match status" value="1"/>
</dbReference>
<organism evidence="3 4">
    <name type="scientific">Saccharopolyspora griseoalba</name>
    <dbReference type="NCBI Taxonomy" id="1431848"/>
    <lineage>
        <taxon>Bacteria</taxon>
        <taxon>Bacillati</taxon>
        <taxon>Actinomycetota</taxon>
        <taxon>Actinomycetes</taxon>
        <taxon>Pseudonocardiales</taxon>
        <taxon>Pseudonocardiaceae</taxon>
        <taxon>Saccharopolyspora</taxon>
    </lineage>
</organism>
<dbReference type="PROSITE" id="PS50943">
    <property type="entry name" value="HTH_CROC1"/>
    <property type="match status" value="1"/>
</dbReference>
<reference evidence="4" key="1">
    <citation type="journal article" date="2019" name="Int. J. Syst. Evol. Microbiol.">
        <title>The Global Catalogue of Microorganisms (GCM) 10K type strain sequencing project: providing services to taxonomists for standard genome sequencing and annotation.</title>
        <authorList>
            <consortium name="The Broad Institute Genomics Platform"/>
            <consortium name="The Broad Institute Genome Sequencing Center for Infectious Disease"/>
            <person name="Wu L."/>
            <person name="Ma J."/>
        </authorList>
    </citation>
    <scope>NUCLEOTIDE SEQUENCE [LARGE SCALE GENOMIC DNA]</scope>
    <source>
        <strain evidence="4">WLHS5</strain>
    </source>
</reference>
<comment type="caution">
    <text evidence="3">The sequence shown here is derived from an EMBL/GenBank/DDBJ whole genome shotgun (WGS) entry which is preliminary data.</text>
</comment>
<proteinExistence type="predicted"/>
<dbReference type="RefSeq" id="WP_380672359.1">
    <property type="nucleotide sequence ID" value="NZ_JBHTCJ010000017.1"/>
</dbReference>
<feature type="compositionally biased region" description="Polar residues" evidence="1">
    <location>
        <begin position="430"/>
        <end position="439"/>
    </location>
</feature>
<protein>
    <submittedName>
        <fullName evidence="3">Helix-turn-helix domain-containing protein</fullName>
    </submittedName>
</protein>
<evidence type="ECO:0000313" key="4">
    <source>
        <dbReference type="Proteomes" id="UP001596504"/>
    </source>
</evidence>
<dbReference type="InterPro" id="IPR011990">
    <property type="entry name" value="TPR-like_helical_dom_sf"/>
</dbReference>
<feature type="compositionally biased region" description="Basic and acidic residues" evidence="1">
    <location>
        <begin position="405"/>
        <end position="421"/>
    </location>
</feature>
<keyword evidence="4" id="KW-1185">Reference proteome</keyword>
<feature type="domain" description="HTH cro/C1-type" evidence="2">
    <location>
        <begin position="49"/>
        <end position="84"/>
    </location>
</feature>
<sequence>MATIADEIIRQAPELTPLEVWRLAYGWSRPQVVAAISELYTADGLAPPGVTTARLCRWEHDGVQPDPDYATALARVYQVPPQKLGLNVPSLTTAAGYGRPAQPSTLGAAMADTTLTAVADSVQLQRDLDGPAGGPATREHVQHAVDYYARHYSSYAPSVLAGEIHRARQMVVDMLTHPQPDTARCELRRLAGWLSALLGNLAFHTADYAGAHIHLGTGARLGTSVGETHLTGWSLGAQSMVASFGHRPTDALELAHQAHDHADTPLRQAQISTWCELRALSMLGRHREAATVATRAQHHMDRAADQPGRFGFDRAEFHQHLAEAALRLGDTATAEDHAATAVSLKRTGSPGWAAVTIIRARAAAADHASSDATALAARVLDAVAPEHLRETTRQRLAALNRDLHAENHPGPHARELHDRLHALPAPAQAERTSSEPNGH</sequence>
<dbReference type="Proteomes" id="UP001596504">
    <property type="component" value="Unassembled WGS sequence"/>
</dbReference>
<name>A0ABW2LPU1_9PSEU</name>
<evidence type="ECO:0000259" key="2">
    <source>
        <dbReference type="PROSITE" id="PS50943"/>
    </source>
</evidence>